<evidence type="ECO:0000256" key="4">
    <source>
        <dbReference type="ARBA" id="ARBA00022993"/>
    </source>
</evidence>
<dbReference type="GO" id="GO:0005737">
    <property type="term" value="C:cytoplasm"/>
    <property type="evidence" value="ECO:0007669"/>
    <property type="project" value="UniProtKB-SubCell"/>
</dbReference>
<dbReference type="PANTHER" id="PTHR10695">
    <property type="entry name" value="DEPHOSPHO-COA KINASE-RELATED"/>
    <property type="match status" value="1"/>
</dbReference>
<reference evidence="7 8" key="1">
    <citation type="submission" date="2016-10" db="EMBL/GenBank/DDBJ databases">
        <authorList>
            <person name="de Groot N.N."/>
        </authorList>
    </citation>
    <scope>NUCLEOTIDE SEQUENCE [LARGE SCALE GENOMIC DNA]</scope>
    <source>
        <strain evidence="7 8">CGMCC 1.3801</strain>
    </source>
</reference>
<evidence type="ECO:0000256" key="5">
    <source>
        <dbReference type="HAMAP-Rule" id="MF_00376"/>
    </source>
</evidence>
<comment type="subcellular location">
    <subcellularLocation>
        <location evidence="5">Cytoplasm</location>
    </subcellularLocation>
</comment>
<dbReference type="NCBIfam" id="TIGR00152">
    <property type="entry name" value="dephospho-CoA kinase"/>
    <property type="match status" value="1"/>
</dbReference>
<dbReference type="Pfam" id="PF01121">
    <property type="entry name" value="CoaE"/>
    <property type="match status" value="1"/>
</dbReference>
<keyword evidence="5" id="KW-0963">Cytoplasm</keyword>
<evidence type="ECO:0000256" key="3">
    <source>
        <dbReference type="ARBA" id="ARBA00022840"/>
    </source>
</evidence>
<dbReference type="InterPro" id="IPR027417">
    <property type="entry name" value="P-loop_NTPase"/>
</dbReference>
<dbReference type="PROSITE" id="PS51219">
    <property type="entry name" value="DPCK"/>
    <property type="match status" value="1"/>
</dbReference>
<dbReference type="GO" id="GO:0004140">
    <property type="term" value="F:dephospho-CoA kinase activity"/>
    <property type="evidence" value="ECO:0007669"/>
    <property type="project" value="UniProtKB-UniRule"/>
</dbReference>
<dbReference type="RefSeq" id="WP_023576415.1">
    <property type="nucleotide sequence ID" value="NZ_CBCSBQ010000016.1"/>
</dbReference>
<dbReference type="EMBL" id="FMTY01000002">
    <property type="protein sequence ID" value="SCX05454.1"/>
    <property type="molecule type" value="Genomic_DNA"/>
</dbReference>
<comment type="similarity">
    <text evidence="1 5">Belongs to the CoaE family.</text>
</comment>
<proteinExistence type="inferred from homology"/>
<gene>
    <name evidence="5" type="primary">coaE</name>
    <name evidence="7" type="ORF">SAMN02927925_00823</name>
</gene>
<dbReference type="AlphaFoldDB" id="A0A1G4VEE0"/>
<evidence type="ECO:0000313" key="7">
    <source>
        <dbReference type="EMBL" id="SCX05454.1"/>
    </source>
</evidence>
<feature type="binding site" evidence="5">
    <location>
        <begin position="12"/>
        <end position="17"/>
    </location>
    <ligand>
        <name>ATP</name>
        <dbReference type="ChEBI" id="CHEBI:30616"/>
    </ligand>
</feature>
<dbReference type="PANTHER" id="PTHR10695:SF46">
    <property type="entry name" value="BIFUNCTIONAL COENZYME A SYNTHASE-RELATED"/>
    <property type="match status" value="1"/>
</dbReference>
<dbReference type="GO" id="GO:0005524">
    <property type="term" value="F:ATP binding"/>
    <property type="evidence" value="ECO:0007669"/>
    <property type="project" value="UniProtKB-UniRule"/>
</dbReference>
<dbReference type="STRING" id="329186.SAMN02927925_00823"/>
<sequence length="194" mass="22153">MTKIIGLTGGIGSGKSTIAGYFKALGVPVYIADEEARKLMDQPEIVQKVQAVFDENVIENNSLNRKRIAELVFSAPEKLKKLNSIIHPEVKKHFLSWVKAHKEFPFVIKEAAILFESGSYKDCDKIITVAAPQEVRIHRVMNRDKVTKEQVLERMKNQWPQEKKTAMSDFVIQNTDLEQSKQKVSEILKELNKM</sequence>
<dbReference type="HAMAP" id="MF_00376">
    <property type="entry name" value="Dephospho_CoA_kinase"/>
    <property type="match status" value="1"/>
</dbReference>
<evidence type="ECO:0000256" key="6">
    <source>
        <dbReference type="NCBIfam" id="TIGR00152"/>
    </source>
</evidence>
<dbReference type="UniPathway" id="UPA00241">
    <property type="reaction ID" value="UER00356"/>
</dbReference>
<comment type="catalytic activity">
    <reaction evidence="5">
        <text>3'-dephospho-CoA + ATP = ADP + CoA + H(+)</text>
        <dbReference type="Rhea" id="RHEA:18245"/>
        <dbReference type="ChEBI" id="CHEBI:15378"/>
        <dbReference type="ChEBI" id="CHEBI:30616"/>
        <dbReference type="ChEBI" id="CHEBI:57287"/>
        <dbReference type="ChEBI" id="CHEBI:57328"/>
        <dbReference type="ChEBI" id="CHEBI:456216"/>
        <dbReference type="EC" id="2.7.1.24"/>
    </reaction>
</comment>
<accession>A0A1G4VEE0</accession>
<dbReference type="Proteomes" id="UP000182124">
    <property type="component" value="Unassembled WGS sequence"/>
</dbReference>
<dbReference type="SUPFAM" id="SSF52540">
    <property type="entry name" value="P-loop containing nucleoside triphosphate hydrolases"/>
    <property type="match status" value="1"/>
</dbReference>
<dbReference type="GO" id="GO:0015937">
    <property type="term" value="P:coenzyme A biosynthetic process"/>
    <property type="evidence" value="ECO:0007669"/>
    <property type="project" value="UniProtKB-UniRule"/>
</dbReference>
<dbReference type="eggNOG" id="COG0237">
    <property type="taxonomic scope" value="Bacteria"/>
</dbReference>
<keyword evidence="5" id="KW-0808">Transferase</keyword>
<keyword evidence="5 7" id="KW-0418">Kinase</keyword>
<dbReference type="EC" id="2.7.1.24" evidence="5 6"/>
<comment type="pathway">
    <text evidence="5">Cofactor biosynthesis; coenzyme A biosynthesis; CoA from (R)-pantothenate: step 5/5.</text>
</comment>
<dbReference type="InterPro" id="IPR001977">
    <property type="entry name" value="Depp_CoAkinase"/>
</dbReference>
<keyword evidence="2 5" id="KW-0547">Nucleotide-binding</keyword>
<comment type="function">
    <text evidence="5">Catalyzes the phosphorylation of the 3'-hydroxyl group of dephosphocoenzyme A to form coenzyme A.</text>
</comment>
<keyword evidence="4 5" id="KW-0173">Coenzyme A biosynthesis</keyword>
<evidence type="ECO:0000256" key="1">
    <source>
        <dbReference type="ARBA" id="ARBA00009018"/>
    </source>
</evidence>
<dbReference type="CDD" id="cd02022">
    <property type="entry name" value="DPCK"/>
    <property type="match status" value="1"/>
</dbReference>
<organism evidence="7 8">
    <name type="scientific">Flavobacterium saliperosum</name>
    <dbReference type="NCBI Taxonomy" id="329186"/>
    <lineage>
        <taxon>Bacteria</taxon>
        <taxon>Pseudomonadati</taxon>
        <taxon>Bacteroidota</taxon>
        <taxon>Flavobacteriia</taxon>
        <taxon>Flavobacteriales</taxon>
        <taxon>Flavobacteriaceae</taxon>
        <taxon>Flavobacterium</taxon>
    </lineage>
</organism>
<keyword evidence="3 5" id="KW-0067">ATP-binding</keyword>
<dbReference type="Gene3D" id="3.40.50.300">
    <property type="entry name" value="P-loop containing nucleotide triphosphate hydrolases"/>
    <property type="match status" value="1"/>
</dbReference>
<evidence type="ECO:0000256" key="2">
    <source>
        <dbReference type="ARBA" id="ARBA00022741"/>
    </source>
</evidence>
<name>A0A1G4VEE0_9FLAO</name>
<protein>
    <recommendedName>
        <fullName evidence="5 6">Dephospho-CoA kinase</fullName>
        <ecNumber evidence="5 6">2.7.1.24</ecNumber>
    </recommendedName>
    <alternativeName>
        <fullName evidence="5">Dephosphocoenzyme A kinase</fullName>
    </alternativeName>
</protein>
<evidence type="ECO:0000313" key="8">
    <source>
        <dbReference type="Proteomes" id="UP000182124"/>
    </source>
</evidence>